<dbReference type="EMBL" id="DLUG01000098">
    <property type="protein sequence ID" value="DAB36669.1"/>
    <property type="molecule type" value="Genomic_DNA"/>
</dbReference>
<sequence>MLFFITSIVFFIKITALTAIITMNFWELGTLYIYLLPKTLVYTLPITFFIALSISLYNLSKENETIVLFTLGYDPKKITRLFMSLATGLSVILLMDIMVLVPISKQLNSNFIEYKKAEAKFNIKANEFGQKFSDWLVYIEHSDNAKQYEGITLYHNPEKQEDKEQLILANAATINNDSGILRLHLDAGKVFEFQKDGIGQTDFETMYINSQPKTAVGAIQTVKEYWNDVFVNWKRAYDLSFFLTVALFPIASTMIAMSIGIVTYRYNKESIYVGIFLCLAFYLTLTTVFSSKLPQYAPLIVFAITMIASYLVYQKRIRRVF</sequence>
<protein>
    <submittedName>
        <fullName evidence="7">Permease</fullName>
    </submittedName>
</protein>
<feature type="transmembrane region" description="Helical" evidence="6">
    <location>
        <begin position="239"/>
        <end position="264"/>
    </location>
</feature>
<dbReference type="AlphaFoldDB" id="A0A2D3WHV6"/>
<evidence type="ECO:0000256" key="5">
    <source>
        <dbReference type="ARBA" id="ARBA00023136"/>
    </source>
</evidence>
<evidence type="ECO:0000256" key="3">
    <source>
        <dbReference type="ARBA" id="ARBA00022692"/>
    </source>
</evidence>
<evidence type="ECO:0000256" key="6">
    <source>
        <dbReference type="SAM" id="Phobius"/>
    </source>
</evidence>
<keyword evidence="4 6" id="KW-1133">Transmembrane helix</keyword>
<dbReference type="Proteomes" id="UP000231638">
    <property type="component" value="Unassembled WGS sequence"/>
</dbReference>
<reference evidence="7 8" key="1">
    <citation type="journal article" date="2017" name="Front. Microbiol.">
        <title>Comparative Genomic Analysis of the Class Epsilonproteobacteria and Proposed Reclassification to Epsilonbacteraeota (phyl. nov.).</title>
        <authorList>
            <person name="Waite D.W."/>
            <person name="Vanwonterghem I."/>
            <person name="Rinke C."/>
            <person name="Parks D.H."/>
            <person name="Zhang Y."/>
            <person name="Takai K."/>
            <person name="Sievert S.M."/>
            <person name="Simon J."/>
            <person name="Campbell B.J."/>
            <person name="Hanson T.E."/>
            <person name="Woyke T."/>
            <person name="Klotz M.G."/>
            <person name="Hugenholtz P."/>
        </authorList>
    </citation>
    <scope>NUCLEOTIDE SEQUENCE [LARGE SCALE GENOMIC DNA]</scope>
    <source>
        <strain evidence="7">UBA11420</strain>
    </source>
</reference>
<proteinExistence type="predicted"/>
<evidence type="ECO:0000313" key="7">
    <source>
        <dbReference type="EMBL" id="DAB36669.1"/>
    </source>
</evidence>
<accession>A0A2D3WHV6</accession>
<organism evidence="7 8">
    <name type="scientific">Sulfurospirillum cavolei</name>
    <dbReference type="NCBI Taxonomy" id="366522"/>
    <lineage>
        <taxon>Bacteria</taxon>
        <taxon>Pseudomonadati</taxon>
        <taxon>Campylobacterota</taxon>
        <taxon>Epsilonproteobacteria</taxon>
        <taxon>Campylobacterales</taxon>
        <taxon>Sulfurospirillaceae</taxon>
        <taxon>Sulfurospirillum</taxon>
    </lineage>
</organism>
<keyword evidence="3 6" id="KW-0812">Transmembrane</keyword>
<feature type="transmembrane region" description="Helical" evidence="6">
    <location>
        <begin position="81"/>
        <end position="103"/>
    </location>
</feature>
<comment type="subcellular location">
    <subcellularLocation>
        <location evidence="1">Cell membrane</location>
        <topology evidence="1">Multi-pass membrane protein</topology>
    </subcellularLocation>
</comment>
<gene>
    <name evidence="7" type="ORF">CFH80_03650</name>
</gene>
<dbReference type="GO" id="GO:0043190">
    <property type="term" value="C:ATP-binding cassette (ABC) transporter complex"/>
    <property type="evidence" value="ECO:0007669"/>
    <property type="project" value="TreeGrafter"/>
</dbReference>
<feature type="transmembrane region" description="Helical" evidence="6">
    <location>
        <begin position="40"/>
        <end position="60"/>
    </location>
</feature>
<dbReference type="PANTHER" id="PTHR33529">
    <property type="entry name" value="SLR0882 PROTEIN-RELATED"/>
    <property type="match status" value="1"/>
</dbReference>
<evidence type="ECO:0000313" key="8">
    <source>
        <dbReference type="Proteomes" id="UP000231638"/>
    </source>
</evidence>
<keyword evidence="2" id="KW-1003">Cell membrane</keyword>
<dbReference type="GO" id="GO:0015920">
    <property type="term" value="P:lipopolysaccharide transport"/>
    <property type="evidence" value="ECO:0007669"/>
    <property type="project" value="TreeGrafter"/>
</dbReference>
<evidence type="ECO:0000256" key="2">
    <source>
        <dbReference type="ARBA" id="ARBA00022475"/>
    </source>
</evidence>
<feature type="transmembrane region" description="Helical" evidence="6">
    <location>
        <begin position="271"/>
        <end position="290"/>
    </location>
</feature>
<evidence type="ECO:0000256" key="4">
    <source>
        <dbReference type="ARBA" id="ARBA00022989"/>
    </source>
</evidence>
<comment type="caution">
    <text evidence="7">The sequence shown here is derived from an EMBL/GenBank/DDBJ whole genome shotgun (WGS) entry which is preliminary data.</text>
</comment>
<keyword evidence="5 6" id="KW-0472">Membrane</keyword>
<dbReference type="InterPro" id="IPR005495">
    <property type="entry name" value="LptG/LptF_permease"/>
</dbReference>
<dbReference type="Pfam" id="PF03739">
    <property type="entry name" value="LptF_LptG"/>
    <property type="match status" value="1"/>
</dbReference>
<evidence type="ECO:0000256" key="1">
    <source>
        <dbReference type="ARBA" id="ARBA00004651"/>
    </source>
</evidence>
<dbReference type="STRING" id="366522.GCA_001548055_01440"/>
<feature type="transmembrane region" description="Helical" evidence="6">
    <location>
        <begin position="296"/>
        <end position="313"/>
    </location>
</feature>
<dbReference type="PANTHER" id="PTHR33529:SF7">
    <property type="entry name" value="LIPOPOLYSACCHARIDE EXPORT SYSTEM PERMEASE PROTEIN LPTF"/>
    <property type="match status" value="1"/>
</dbReference>
<name>A0A2D3WHV6_9BACT</name>